<evidence type="ECO:0000256" key="1">
    <source>
        <dbReference type="SAM" id="MobiDB-lite"/>
    </source>
</evidence>
<dbReference type="EMBL" id="CAJVCH010224625">
    <property type="protein sequence ID" value="CAG7732086.1"/>
    <property type="molecule type" value="Genomic_DNA"/>
</dbReference>
<dbReference type="Proteomes" id="UP000708208">
    <property type="component" value="Unassembled WGS sequence"/>
</dbReference>
<sequence length="191" mass="22240">MPTAFLFARPLTADQISWVEISRCSMKCQCPYCRSHEYRLVNCGMCFPQLFRSGHMNTIKIYDKSTNHTLVLVLIKLVSKFTSCLLLTVLYNPHALLPPSYLNNTHPQTPWTIPHGSHSSSRTSDCKSRPQFPKMSTADHWRPRILFGPIIDYHNYRIIHFRGTHYGIANAYIRLQNYLYNSPIYRKKCLS</sequence>
<dbReference type="AlphaFoldDB" id="A0A8J2KUT2"/>
<reference evidence="2" key="1">
    <citation type="submission" date="2021-06" db="EMBL/GenBank/DDBJ databases">
        <authorList>
            <person name="Hodson N. C."/>
            <person name="Mongue J. A."/>
            <person name="Jaron S. K."/>
        </authorList>
    </citation>
    <scope>NUCLEOTIDE SEQUENCE</scope>
</reference>
<keyword evidence="3" id="KW-1185">Reference proteome</keyword>
<accession>A0A8J2KUT2</accession>
<feature type="region of interest" description="Disordered" evidence="1">
    <location>
        <begin position="112"/>
        <end position="131"/>
    </location>
</feature>
<evidence type="ECO:0000313" key="2">
    <source>
        <dbReference type="EMBL" id="CAG7732086.1"/>
    </source>
</evidence>
<evidence type="ECO:0000313" key="3">
    <source>
        <dbReference type="Proteomes" id="UP000708208"/>
    </source>
</evidence>
<comment type="caution">
    <text evidence="2">The sequence shown here is derived from an EMBL/GenBank/DDBJ whole genome shotgun (WGS) entry which is preliminary data.</text>
</comment>
<proteinExistence type="predicted"/>
<name>A0A8J2KUT2_9HEXA</name>
<gene>
    <name evidence="2" type="ORF">AFUS01_LOCUS20624</name>
</gene>
<organism evidence="2 3">
    <name type="scientific">Allacma fusca</name>
    <dbReference type="NCBI Taxonomy" id="39272"/>
    <lineage>
        <taxon>Eukaryota</taxon>
        <taxon>Metazoa</taxon>
        <taxon>Ecdysozoa</taxon>
        <taxon>Arthropoda</taxon>
        <taxon>Hexapoda</taxon>
        <taxon>Collembola</taxon>
        <taxon>Symphypleona</taxon>
        <taxon>Sminthuridae</taxon>
        <taxon>Allacma</taxon>
    </lineage>
</organism>
<feature type="compositionally biased region" description="Polar residues" evidence="1">
    <location>
        <begin position="112"/>
        <end position="123"/>
    </location>
</feature>
<protein>
    <submittedName>
        <fullName evidence="2">Uncharacterized protein</fullName>
    </submittedName>
</protein>